<accession>A0A2T1C7J1</accession>
<reference evidence="1 2" key="2">
    <citation type="submission" date="2018-03" db="EMBL/GenBank/DDBJ databases">
        <title>The ancient ancestry and fast evolution of plastids.</title>
        <authorList>
            <person name="Moore K.R."/>
            <person name="Magnabosco C."/>
            <person name="Momper L."/>
            <person name="Gold D.A."/>
            <person name="Bosak T."/>
            <person name="Fournier G.P."/>
        </authorList>
    </citation>
    <scope>NUCLEOTIDE SEQUENCE [LARGE SCALE GENOMIC DNA]</scope>
    <source>
        <strain evidence="1 2">CCAP 1448/3</strain>
    </source>
</reference>
<dbReference type="RefSeq" id="WP_106287563.1">
    <property type="nucleotide sequence ID" value="NZ_CAWNTC010000212.1"/>
</dbReference>
<name>A0A2T1C7J1_9CYAN</name>
<reference evidence="1 2" key="1">
    <citation type="submission" date="2018-02" db="EMBL/GenBank/DDBJ databases">
        <authorList>
            <person name="Cohen D.B."/>
            <person name="Kent A.D."/>
        </authorList>
    </citation>
    <scope>NUCLEOTIDE SEQUENCE [LARGE SCALE GENOMIC DNA]</scope>
    <source>
        <strain evidence="1 2">CCAP 1448/3</strain>
    </source>
</reference>
<proteinExistence type="predicted"/>
<organism evidence="1 2">
    <name type="scientific">Merismopedia glauca CCAP 1448/3</name>
    <dbReference type="NCBI Taxonomy" id="1296344"/>
    <lineage>
        <taxon>Bacteria</taxon>
        <taxon>Bacillati</taxon>
        <taxon>Cyanobacteriota</taxon>
        <taxon>Cyanophyceae</taxon>
        <taxon>Synechococcales</taxon>
        <taxon>Merismopediaceae</taxon>
        <taxon>Merismopedia</taxon>
    </lineage>
</organism>
<comment type="caution">
    <text evidence="1">The sequence shown here is derived from an EMBL/GenBank/DDBJ whole genome shotgun (WGS) entry which is preliminary data.</text>
</comment>
<sequence length="184" mass="20772">MFDDLFSNLKDLIGSKMQEAAKEVEKRFAVPEPTEPFILIHKFTSGDSTVTKGGITVIEEGWQIEAYDDNTMRLNTTEPIRKVILFEVPEPNHPECVLACRFQAKALNAEKSITVKIGIWKQQQIGTSGRFWTTGVLQSESFHSFEIRAHFKKGTVSTKVQIIVEFESSGILQIKNIELLQATL</sequence>
<dbReference type="AlphaFoldDB" id="A0A2T1C7J1"/>
<gene>
    <name evidence="1" type="ORF">C7B64_05060</name>
</gene>
<evidence type="ECO:0000313" key="2">
    <source>
        <dbReference type="Proteomes" id="UP000238762"/>
    </source>
</evidence>
<dbReference type="OrthoDB" id="564869at2"/>
<protein>
    <submittedName>
        <fullName evidence="1">Uncharacterized protein</fullName>
    </submittedName>
</protein>
<evidence type="ECO:0000313" key="1">
    <source>
        <dbReference type="EMBL" id="PSB04221.1"/>
    </source>
</evidence>
<dbReference type="EMBL" id="PVWJ01000016">
    <property type="protein sequence ID" value="PSB04221.1"/>
    <property type="molecule type" value="Genomic_DNA"/>
</dbReference>
<dbReference type="Proteomes" id="UP000238762">
    <property type="component" value="Unassembled WGS sequence"/>
</dbReference>
<keyword evidence="2" id="KW-1185">Reference proteome</keyword>